<proteinExistence type="predicted"/>
<evidence type="ECO:0000256" key="1">
    <source>
        <dbReference type="ARBA" id="ARBA00001946"/>
    </source>
</evidence>
<keyword evidence="7" id="KW-1185">Reference proteome</keyword>
<keyword evidence="5" id="KW-0460">Magnesium</keyword>
<comment type="caution">
    <text evidence="6">The sequence shown here is derived from an EMBL/GenBank/DDBJ whole genome shotgun (WGS) entry which is preliminary data.</text>
</comment>
<comment type="cofactor">
    <cofactor evidence="1">
        <name>Mg(2+)</name>
        <dbReference type="ChEBI" id="CHEBI:18420"/>
    </cofactor>
</comment>
<evidence type="ECO:0000256" key="2">
    <source>
        <dbReference type="ARBA" id="ARBA00012146"/>
    </source>
</evidence>
<dbReference type="InterPro" id="IPR036649">
    <property type="entry name" value="Pyrophosphatase_sf"/>
</dbReference>
<gene>
    <name evidence="6" type="ORF">H8712_09735</name>
</gene>
<evidence type="ECO:0000313" key="6">
    <source>
        <dbReference type="EMBL" id="MBC8628888.1"/>
    </source>
</evidence>
<sequence>MKNRDINTILSLESYLGKFIKVKIDRPLASRHPEHGFVYCLNYGFIPDTVSGDGEEIDAYVVGEFEAVEAYEGYVVAVIKRKNDVEDKLVVCKEKGKYSKEQIAALVEFQERFFETEIQMLQN</sequence>
<reference evidence="6 7" key="1">
    <citation type="submission" date="2020-08" db="EMBL/GenBank/DDBJ databases">
        <title>Genome public.</title>
        <authorList>
            <person name="Liu C."/>
            <person name="Sun Q."/>
        </authorList>
    </citation>
    <scope>NUCLEOTIDE SEQUENCE [LARGE SCALE GENOMIC DNA]</scope>
    <source>
        <strain evidence="6 7">3_YM_SP_D4_24.mj</strain>
    </source>
</reference>
<name>A0ABR7PCB5_9FIRM</name>
<keyword evidence="3" id="KW-0479">Metal-binding</keyword>
<dbReference type="InterPro" id="IPR008162">
    <property type="entry name" value="Pyrophosphatase"/>
</dbReference>
<dbReference type="EC" id="3.6.1.1" evidence="2"/>
<evidence type="ECO:0000313" key="7">
    <source>
        <dbReference type="Proteomes" id="UP000661649"/>
    </source>
</evidence>
<dbReference type="EMBL" id="JACRTP010000003">
    <property type="protein sequence ID" value="MBC8628888.1"/>
    <property type="molecule type" value="Genomic_DNA"/>
</dbReference>
<keyword evidence="4" id="KW-0378">Hydrolase</keyword>
<organism evidence="6 7">
    <name type="scientific">Blautia stercoris</name>
    <dbReference type="NCBI Taxonomy" id="871664"/>
    <lineage>
        <taxon>Bacteria</taxon>
        <taxon>Bacillati</taxon>
        <taxon>Bacillota</taxon>
        <taxon>Clostridia</taxon>
        <taxon>Lachnospirales</taxon>
        <taxon>Lachnospiraceae</taxon>
        <taxon>Blautia</taxon>
    </lineage>
</organism>
<dbReference type="Pfam" id="PF00719">
    <property type="entry name" value="Pyrophosphatase"/>
    <property type="match status" value="1"/>
</dbReference>
<dbReference type="Gene3D" id="3.90.80.10">
    <property type="entry name" value="Inorganic pyrophosphatase"/>
    <property type="match status" value="1"/>
</dbReference>
<accession>A0ABR7PCB5</accession>
<evidence type="ECO:0000256" key="3">
    <source>
        <dbReference type="ARBA" id="ARBA00022723"/>
    </source>
</evidence>
<evidence type="ECO:0000256" key="5">
    <source>
        <dbReference type="ARBA" id="ARBA00022842"/>
    </source>
</evidence>
<dbReference type="SUPFAM" id="SSF50324">
    <property type="entry name" value="Inorganic pyrophosphatase"/>
    <property type="match status" value="1"/>
</dbReference>
<evidence type="ECO:0000256" key="4">
    <source>
        <dbReference type="ARBA" id="ARBA00022801"/>
    </source>
</evidence>
<protein>
    <recommendedName>
        <fullName evidence="2">inorganic diphosphatase</fullName>
        <ecNumber evidence="2">3.6.1.1</ecNumber>
    </recommendedName>
</protein>
<dbReference type="RefSeq" id="WP_187558721.1">
    <property type="nucleotide sequence ID" value="NZ_JACRTP010000003.1"/>
</dbReference>
<dbReference type="Proteomes" id="UP000661649">
    <property type="component" value="Unassembled WGS sequence"/>
</dbReference>